<evidence type="ECO:0000256" key="1">
    <source>
        <dbReference type="SAM" id="MobiDB-lite"/>
    </source>
</evidence>
<dbReference type="PANTHER" id="PTHR34754">
    <property type="entry name" value="COILED-COIL DOMAIN-CONTAINING PROTEIN 60"/>
    <property type="match status" value="1"/>
</dbReference>
<dbReference type="InParanoid" id="H3B1G8"/>
<gene>
    <name evidence="2" type="primary">CCDC60</name>
</gene>
<proteinExistence type="predicted"/>
<evidence type="ECO:0000313" key="2">
    <source>
        <dbReference type="Ensembl" id="ENSLACP00000015739.1"/>
    </source>
</evidence>
<sequence>ARRLVSAVKQGRGYFQLLRKEEDSRRKEQLRAQREEAEKRRTECQPSQRSSGFFKTETPLQRSARRSGKKKQAATARPFTPLHSSLISPSLSDTAMEPIFRQLCALNWLLEALTTEQGAVLGPASSCWSLRDPGNSRAALKRHLKEKTIDTRWEQFVTQSRTGEMDVVVSRLSTMSSAATPTLGSTSSLAPGLEELPMGSSLLDLEAAGESEEWESIASGSLYQSKPNKEEEKPISDYLQKLLETVHQSISKEMEMADGEKSSSSKRLGSSNRKNCTGLIDKHLVRVLEAPPHGPRTAWRSRSAWTDRRQDLKGTQPFLSCKSYLSDTMRTKFCEVTEDAALCLHDSLETLERKRQENSTHKFQSLEHVTQFHRDVEKMRKTIRSLEATQQKEKKIHPYIGLLSALPSSVKDNINIQQVLKRLARFGERPNLRIRAHHFLKVLGGLRTWELCSPDISVAIEIVREKIVQMSGEDYETWLRSRVTLPPRALSAPPMR</sequence>
<feature type="region of interest" description="Disordered" evidence="1">
    <location>
        <begin position="22"/>
        <end position="86"/>
    </location>
</feature>
<dbReference type="FunCoup" id="H3B1G8">
    <property type="interactions" value="11"/>
</dbReference>
<dbReference type="AlphaFoldDB" id="H3B1G8"/>
<feature type="compositionally biased region" description="Basic and acidic residues" evidence="1">
    <location>
        <begin position="22"/>
        <end position="43"/>
    </location>
</feature>
<dbReference type="InterPro" id="IPR031526">
    <property type="entry name" value="DUF4698"/>
</dbReference>
<keyword evidence="3" id="KW-1185">Reference proteome</keyword>
<reference evidence="2" key="3">
    <citation type="submission" date="2025-09" db="UniProtKB">
        <authorList>
            <consortium name="Ensembl"/>
        </authorList>
    </citation>
    <scope>IDENTIFICATION</scope>
</reference>
<dbReference type="EMBL" id="AFYH01046246">
    <property type="status" value="NOT_ANNOTATED_CDS"/>
    <property type="molecule type" value="Genomic_DNA"/>
</dbReference>
<reference evidence="3" key="1">
    <citation type="submission" date="2011-08" db="EMBL/GenBank/DDBJ databases">
        <title>The draft genome of Latimeria chalumnae.</title>
        <authorList>
            <person name="Di Palma F."/>
            <person name="Alfoldi J."/>
            <person name="Johnson J."/>
            <person name="Berlin A."/>
            <person name="Gnerre S."/>
            <person name="Jaffe D."/>
            <person name="MacCallum I."/>
            <person name="Young S."/>
            <person name="Walker B.J."/>
            <person name="Lander E."/>
            <person name="Lindblad-Toh K."/>
        </authorList>
    </citation>
    <scope>NUCLEOTIDE SEQUENCE [LARGE SCALE GENOMIC DNA]</scope>
    <source>
        <strain evidence="3">Wild caught</strain>
    </source>
</reference>
<dbReference type="eggNOG" id="ENOG502QVFX">
    <property type="taxonomic scope" value="Eukaryota"/>
</dbReference>
<dbReference type="Ensembl" id="ENSLACT00000015849.1">
    <property type="protein sequence ID" value="ENSLACP00000015739.1"/>
    <property type="gene ID" value="ENSLACG00000013862.1"/>
</dbReference>
<accession>H3B1G8</accession>
<dbReference type="EMBL" id="AFYH01046244">
    <property type="status" value="NOT_ANNOTATED_CDS"/>
    <property type="molecule type" value="Genomic_DNA"/>
</dbReference>
<dbReference type="HOGENOM" id="CLU_036722_0_0_1"/>
<dbReference type="Proteomes" id="UP000008672">
    <property type="component" value="Unassembled WGS sequence"/>
</dbReference>
<reference evidence="2" key="2">
    <citation type="submission" date="2025-08" db="UniProtKB">
        <authorList>
            <consortium name="Ensembl"/>
        </authorList>
    </citation>
    <scope>IDENTIFICATION</scope>
</reference>
<dbReference type="STRING" id="7897.ENSLACP00000015739"/>
<feature type="compositionally biased region" description="Basic residues" evidence="1">
    <location>
        <begin position="63"/>
        <end position="72"/>
    </location>
</feature>
<dbReference type="Pfam" id="PF15769">
    <property type="entry name" value="DUF4698"/>
    <property type="match status" value="1"/>
</dbReference>
<feature type="compositionally biased region" description="Polar residues" evidence="1">
    <location>
        <begin position="44"/>
        <end position="61"/>
    </location>
</feature>
<protein>
    <submittedName>
        <fullName evidence="2">Coiled-coil domain containing 60</fullName>
    </submittedName>
</protein>
<dbReference type="Bgee" id="ENSLACG00000013862">
    <property type="expression patterns" value="Expressed in mesonephros and 4 other cell types or tissues"/>
</dbReference>
<dbReference type="GeneTree" id="ENSGT00390000015428"/>
<dbReference type="PANTHER" id="PTHR34754:SF1">
    <property type="entry name" value="COILED-COIL DOMAIN-CONTAINING PROTEIN 60"/>
    <property type="match status" value="1"/>
</dbReference>
<name>H3B1G8_LATCH</name>
<dbReference type="EMBL" id="AFYH01046243">
    <property type="status" value="NOT_ANNOTATED_CDS"/>
    <property type="molecule type" value="Genomic_DNA"/>
</dbReference>
<dbReference type="OMA" id="RDIIHCK"/>
<evidence type="ECO:0000313" key="3">
    <source>
        <dbReference type="Proteomes" id="UP000008672"/>
    </source>
</evidence>
<dbReference type="EMBL" id="AFYH01046245">
    <property type="status" value="NOT_ANNOTATED_CDS"/>
    <property type="molecule type" value="Genomic_DNA"/>
</dbReference>
<organism evidence="2 3">
    <name type="scientific">Latimeria chalumnae</name>
    <name type="common">Coelacanth</name>
    <dbReference type="NCBI Taxonomy" id="7897"/>
    <lineage>
        <taxon>Eukaryota</taxon>
        <taxon>Metazoa</taxon>
        <taxon>Chordata</taxon>
        <taxon>Craniata</taxon>
        <taxon>Vertebrata</taxon>
        <taxon>Euteleostomi</taxon>
        <taxon>Coelacanthiformes</taxon>
        <taxon>Coelacanthidae</taxon>
        <taxon>Latimeria</taxon>
    </lineage>
</organism>